<organism evidence="2 3">
    <name type="scientific">Pisolithus microcarpus 441</name>
    <dbReference type="NCBI Taxonomy" id="765257"/>
    <lineage>
        <taxon>Eukaryota</taxon>
        <taxon>Fungi</taxon>
        <taxon>Dikarya</taxon>
        <taxon>Basidiomycota</taxon>
        <taxon>Agaricomycotina</taxon>
        <taxon>Agaricomycetes</taxon>
        <taxon>Agaricomycetidae</taxon>
        <taxon>Boletales</taxon>
        <taxon>Sclerodermatineae</taxon>
        <taxon>Pisolithaceae</taxon>
        <taxon>Pisolithus</taxon>
    </lineage>
</organism>
<dbReference type="EMBL" id="KN833867">
    <property type="protein sequence ID" value="KIK16092.1"/>
    <property type="molecule type" value="Genomic_DNA"/>
</dbReference>
<dbReference type="HOGENOM" id="CLU_2979964_0_0_1"/>
<keyword evidence="3" id="KW-1185">Reference proteome</keyword>
<evidence type="ECO:0000313" key="1">
    <source>
        <dbReference type="EMBL" id="KIK16092.1"/>
    </source>
</evidence>
<dbReference type="EMBL" id="KN833844">
    <property type="protein sequence ID" value="KIK16865.1"/>
    <property type="molecule type" value="Genomic_DNA"/>
</dbReference>
<sequence length="58" mass="6407">MSARPEGGTSLTTTKLVRRDVHIRAEDQDTRAPDVFLEDGNADEEAEELSQARTFVSS</sequence>
<dbReference type="Proteomes" id="UP000054018">
    <property type="component" value="Unassembled WGS sequence"/>
</dbReference>
<proteinExistence type="predicted"/>
<evidence type="ECO:0000313" key="3">
    <source>
        <dbReference type="Proteomes" id="UP000054018"/>
    </source>
</evidence>
<gene>
    <name evidence="2" type="ORF">PISMIDRAFT_685859</name>
    <name evidence="1" type="ORF">PISMIDRAFT_686620</name>
</gene>
<reference evidence="2" key="3">
    <citation type="submission" date="2015-02" db="EMBL/GenBank/DDBJ databases">
        <title>Evolutionary Origins and Diversification of the Mycorrhizal Mutualists.</title>
        <authorList>
            <consortium name="DOE Joint Genome Institute"/>
            <consortium name="Mycorrhizal Genomics Consortium"/>
            <person name="Kohler A."/>
            <person name="Kuo A."/>
            <person name="Nagy L.G."/>
            <person name="Floudas D."/>
            <person name="Copeland A."/>
            <person name="Barry K.W."/>
            <person name="Cichocki N."/>
            <person name="Veneault-Fourrey C."/>
            <person name="LaButti K."/>
            <person name="Lindquist E.A."/>
            <person name="Lipzen A."/>
            <person name="Lundell T."/>
            <person name="Morin E."/>
            <person name="Murat C."/>
            <person name="Riley R."/>
            <person name="Ohm R."/>
            <person name="Sun H."/>
            <person name="Tunlid A."/>
            <person name="Henrissat B."/>
            <person name="Grigoriev I.V."/>
            <person name="Hibbett D.S."/>
            <person name="Martin F."/>
        </authorList>
    </citation>
    <scope>NUCLEOTIDE SEQUENCE</scope>
    <source>
        <strain evidence="2 3">441</strain>
    </source>
</reference>
<reference evidence="3" key="2">
    <citation type="submission" date="2015-01" db="EMBL/GenBank/DDBJ databases">
        <title>Evolutionary Origins and Diversification of the Mycorrhizal Mutualists.</title>
        <authorList>
            <consortium name="DOE Joint Genome Institute"/>
            <consortium name="Mycorrhizal Genomics Consortium"/>
            <person name="Kohler A."/>
            <person name="Kuo A."/>
            <person name="Nagy L.G."/>
            <person name="Floudas D."/>
            <person name="Copeland A."/>
            <person name="Barry K.W."/>
            <person name="Cichocki N."/>
            <person name="Veneault-Fourrey C."/>
            <person name="LaButti K."/>
            <person name="Lindquist E.A."/>
            <person name="Lipzen A."/>
            <person name="Lundell T."/>
            <person name="Morin E."/>
            <person name="Murat C."/>
            <person name="Riley R."/>
            <person name="Ohm R."/>
            <person name="Sun H."/>
            <person name="Tunlid A."/>
            <person name="Henrissat B."/>
            <person name="Grigoriev I.V."/>
            <person name="Hibbett D.S."/>
            <person name="Martin F."/>
        </authorList>
    </citation>
    <scope>NUCLEOTIDE SEQUENCE [LARGE SCALE GENOMIC DNA]</scope>
    <source>
        <strain evidence="3">441</strain>
    </source>
</reference>
<reference evidence="2 3" key="1">
    <citation type="submission" date="2014-04" db="EMBL/GenBank/DDBJ databases">
        <authorList>
            <consortium name="DOE Joint Genome Institute"/>
            <person name="Kuo A."/>
            <person name="Kohler A."/>
            <person name="Costa M.D."/>
            <person name="Nagy L.G."/>
            <person name="Floudas D."/>
            <person name="Copeland A."/>
            <person name="Barry K.W."/>
            <person name="Cichocki N."/>
            <person name="Veneault-Fourrey C."/>
            <person name="LaButti K."/>
            <person name="Lindquist E.A."/>
            <person name="Lipzen A."/>
            <person name="Lundell T."/>
            <person name="Morin E."/>
            <person name="Murat C."/>
            <person name="Sun H."/>
            <person name="Tunlid A."/>
            <person name="Henrissat B."/>
            <person name="Grigoriev I.V."/>
            <person name="Hibbett D.S."/>
            <person name="Martin F."/>
            <person name="Nordberg H.P."/>
            <person name="Cantor M.N."/>
            <person name="Hua S.X."/>
        </authorList>
    </citation>
    <scope>NUCLEOTIDE SEQUENCE [LARGE SCALE GENOMIC DNA]</scope>
    <source>
        <strain evidence="2 3">441</strain>
    </source>
</reference>
<accession>A0A0C9XWK5</accession>
<name>A0A0C9XWK5_9AGAM</name>
<dbReference type="AlphaFoldDB" id="A0A0C9XWK5"/>
<evidence type="ECO:0000313" key="2">
    <source>
        <dbReference type="EMBL" id="KIK16865.1"/>
    </source>
</evidence>
<protein>
    <submittedName>
        <fullName evidence="2">Uncharacterized protein</fullName>
    </submittedName>
</protein>